<evidence type="ECO:0000256" key="1">
    <source>
        <dbReference type="SAM" id="MobiDB-lite"/>
    </source>
</evidence>
<keyword evidence="2" id="KW-1133">Transmembrane helix</keyword>
<dbReference type="AlphaFoldDB" id="A0A4Y9R0T4"/>
<evidence type="ECO:0000313" key="4">
    <source>
        <dbReference type="Proteomes" id="UP000298127"/>
    </source>
</evidence>
<feature type="region of interest" description="Disordered" evidence="1">
    <location>
        <begin position="489"/>
        <end position="517"/>
    </location>
</feature>
<dbReference type="Proteomes" id="UP000298127">
    <property type="component" value="Unassembled WGS sequence"/>
</dbReference>
<feature type="transmembrane region" description="Helical" evidence="2">
    <location>
        <begin position="104"/>
        <end position="123"/>
    </location>
</feature>
<reference evidence="3 4" key="1">
    <citation type="journal article" date="2018" name="J. Microbiol.">
        <title>Leifsonia flava sp. nov., a novel actinobacterium isolated from the rhizosphere of Aquilegia viridiflora.</title>
        <authorList>
            <person name="Cai Y."/>
            <person name="Tao W.Z."/>
            <person name="Ma Y.J."/>
            <person name="Cheng J."/>
            <person name="Zhang M.Y."/>
            <person name="Zhang Y.X."/>
        </authorList>
    </citation>
    <scope>NUCLEOTIDE SEQUENCE [LARGE SCALE GENOMIC DNA]</scope>
    <source>
        <strain evidence="3 4">SYP-B2174</strain>
    </source>
</reference>
<comment type="caution">
    <text evidence="3">The sequence shown here is derived from an EMBL/GenBank/DDBJ whole genome shotgun (WGS) entry which is preliminary data.</text>
</comment>
<dbReference type="SUPFAM" id="SSF53474">
    <property type="entry name" value="alpha/beta-Hydrolases"/>
    <property type="match status" value="1"/>
</dbReference>
<feature type="compositionally biased region" description="Low complexity" evidence="1">
    <location>
        <begin position="496"/>
        <end position="510"/>
    </location>
</feature>
<keyword evidence="2" id="KW-0472">Membrane</keyword>
<dbReference type="InterPro" id="IPR029058">
    <property type="entry name" value="AB_hydrolase_fold"/>
</dbReference>
<dbReference type="RefSeq" id="WP_135120285.1">
    <property type="nucleotide sequence ID" value="NZ_SPQZ01000003.1"/>
</dbReference>
<evidence type="ECO:0008006" key="5">
    <source>
        <dbReference type="Google" id="ProtNLM"/>
    </source>
</evidence>
<evidence type="ECO:0000313" key="3">
    <source>
        <dbReference type="EMBL" id="TFV98299.1"/>
    </source>
</evidence>
<protein>
    <recommendedName>
        <fullName evidence="5">Alpha/beta hydrolase</fullName>
    </recommendedName>
</protein>
<sequence>MSSQPDGAGRPSGGPLLISGAGSSAVATDELFALSARMRSIAASGEHWVDALATLGWLSGSDRLTGALEEARETAGLVAADASAIADALDRSAEGYGEMERRGVALQQALGGLLGWVGGFLAVGMLPALVWGAGLLAVDVVLAWFFVQGVNRLLGRPVDDPSEWLERNSGVLNSPQSVALVRMVVASVDDAAGGVVRLPYPLARALGDAGLDVLGVGSSAFGITVLGGLFGVVRETPVRVGQVGSDGSRLPTRTRRGALIGPTAGAAVAAPRGVAELLDRIPRADPDVPEPEPDLPQVRVERYGTEDDPQWVAYIGGTVSWEVAGSTEPWDLTSNVHAVAGTDSGSYRAVLDALEQAGVREGDRITAVGHSQGGLLAAQLVSDERYTGSGLVTAGAPLAQLAVPADVPTLQLEHSDDIVPALGGYGDADPSPEHLVARREYLANRTDPVDGLVPAHALDSYLETAAVVDSSAEPRLVALRERLADVTAGAGGGAAGTSAGPDSAASGTATWWRGERR</sequence>
<accession>A0A4Y9R0T4</accession>
<dbReference type="EMBL" id="SPQZ01000003">
    <property type="protein sequence ID" value="TFV98299.1"/>
    <property type="molecule type" value="Genomic_DNA"/>
</dbReference>
<gene>
    <name evidence="3" type="ORF">E4M00_09835</name>
</gene>
<name>A0A4Y9R0T4_9MICO</name>
<keyword evidence="4" id="KW-1185">Reference proteome</keyword>
<evidence type="ECO:0000256" key="2">
    <source>
        <dbReference type="SAM" id="Phobius"/>
    </source>
</evidence>
<dbReference type="Gene3D" id="3.40.50.1820">
    <property type="entry name" value="alpha/beta hydrolase"/>
    <property type="match status" value="1"/>
</dbReference>
<proteinExistence type="predicted"/>
<organism evidence="3 4">
    <name type="scientific">Orlajensenia leifsoniae</name>
    <dbReference type="NCBI Taxonomy" id="2561933"/>
    <lineage>
        <taxon>Bacteria</taxon>
        <taxon>Bacillati</taxon>
        <taxon>Actinomycetota</taxon>
        <taxon>Actinomycetes</taxon>
        <taxon>Micrococcales</taxon>
        <taxon>Microbacteriaceae</taxon>
        <taxon>Orlajensenia</taxon>
    </lineage>
</organism>
<keyword evidence="2" id="KW-0812">Transmembrane</keyword>